<comment type="caution">
    <text evidence="2">The sequence shown here is derived from an EMBL/GenBank/DDBJ whole genome shotgun (WGS) entry which is preliminary data.</text>
</comment>
<dbReference type="RefSeq" id="WP_134435159.1">
    <property type="nucleotide sequence ID" value="NZ_SOML01000001.1"/>
</dbReference>
<dbReference type="InterPro" id="IPR029044">
    <property type="entry name" value="Nucleotide-diphossugar_trans"/>
</dbReference>
<dbReference type="PANTHER" id="PTHR22916:SF3">
    <property type="entry name" value="UDP-GLCNAC:BETAGAL BETA-1,3-N-ACETYLGLUCOSAMINYLTRANSFERASE-LIKE PROTEIN 1"/>
    <property type="match status" value="1"/>
</dbReference>
<feature type="domain" description="Glycosyltransferase 2-like" evidence="1">
    <location>
        <begin position="3"/>
        <end position="158"/>
    </location>
</feature>
<keyword evidence="3" id="KW-1185">Reference proteome</keyword>
<reference evidence="2 3" key="1">
    <citation type="submission" date="2019-03" db="EMBL/GenBank/DDBJ databases">
        <title>San Antonio Military Medical Center submission to MRSN (WRAIR), pending publication.</title>
        <authorList>
            <person name="Blyth D.M."/>
            <person name="Mccarthy S.L."/>
            <person name="Schall S.E."/>
            <person name="Stam J.A."/>
            <person name="Ong A.C."/>
            <person name="Mcgann P.T."/>
        </authorList>
    </citation>
    <scope>NUCLEOTIDE SEQUENCE [LARGE SCALE GENOMIC DNA]</scope>
    <source>
        <strain evidence="2 3">MRSN571793</strain>
    </source>
</reference>
<evidence type="ECO:0000313" key="2">
    <source>
        <dbReference type="EMBL" id="TFD98552.1"/>
    </source>
</evidence>
<dbReference type="Proteomes" id="UP000297861">
    <property type="component" value="Unassembled WGS sequence"/>
</dbReference>
<evidence type="ECO:0000259" key="1">
    <source>
        <dbReference type="Pfam" id="PF00535"/>
    </source>
</evidence>
<organism evidence="2 3">
    <name type="scientific">Dysgonomonas capnocytophagoides</name>
    <dbReference type="NCBI Taxonomy" id="45254"/>
    <lineage>
        <taxon>Bacteria</taxon>
        <taxon>Pseudomonadati</taxon>
        <taxon>Bacteroidota</taxon>
        <taxon>Bacteroidia</taxon>
        <taxon>Bacteroidales</taxon>
        <taxon>Dysgonomonadaceae</taxon>
        <taxon>Dysgonomonas</taxon>
    </lineage>
</organism>
<dbReference type="Pfam" id="PF00535">
    <property type="entry name" value="Glycos_transf_2"/>
    <property type="match status" value="1"/>
</dbReference>
<dbReference type="PANTHER" id="PTHR22916">
    <property type="entry name" value="GLYCOSYLTRANSFERASE"/>
    <property type="match status" value="1"/>
</dbReference>
<protein>
    <submittedName>
        <fullName evidence="2">Glycosyltransferase</fullName>
    </submittedName>
</protein>
<dbReference type="GO" id="GO:0016758">
    <property type="term" value="F:hexosyltransferase activity"/>
    <property type="evidence" value="ECO:0007669"/>
    <property type="project" value="UniProtKB-ARBA"/>
</dbReference>
<dbReference type="EMBL" id="SOML01000001">
    <property type="protein sequence ID" value="TFD98552.1"/>
    <property type="molecule type" value="Genomic_DNA"/>
</dbReference>
<name>A0A4Y8LAS8_9BACT</name>
<dbReference type="InterPro" id="IPR001173">
    <property type="entry name" value="Glyco_trans_2-like"/>
</dbReference>
<dbReference type="SUPFAM" id="SSF53448">
    <property type="entry name" value="Nucleotide-diphospho-sugar transferases"/>
    <property type="match status" value="1"/>
</dbReference>
<dbReference type="STRING" id="1121485.GCA_000426485_00816"/>
<proteinExistence type="predicted"/>
<dbReference type="OrthoDB" id="635429at2"/>
<dbReference type="Gene3D" id="3.90.550.10">
    <property type="entry name" value="Spore Coat Polysaccharide Biosynthesis Protein SpsA, Chain A"/>
    <property type="match status" value="1"/>
</dbReference>
<keyword evidence="2" id="KW-0808">Transferase</keyword>
<dbReference type="AlphaFoldDB" id="A0A4Y8LAS8"/>
<accession>A0A4Y8LAS8</accession>
<evidence type="ECO:0000313" key="3">
    <source>
        <dbReference type="Proteomes" id="UP000297861"/>
    </source>
</evidence>
<gene>
    <name evidence="2" type="ORF">E2605_00275</name>
</gene>
<sequence length="302" mass="35553">MISVIIPNYNHAPYLKQRIDSVLNQTYTDMEVIILDDKSTDNSIEIIEQYRSHPKVVQIELNKQNSGTTFKQWQKGISLAKGEYIWIAESDDYADETFLEKVVGSINKYHSVLGCALSQVVNENGHIKRPRAEIIEGEYCDKDTFIKKHLLLGNVIYNASTVVFRKDAIDPSIWQEVTKLKYCGDWLFWATLIMNQNQGVLEVKEYLNYFRTHSANVSNRSEQNGLTFLEGFPISKMIAKKEHIPCDKTFRQKWFFEWQHYRTFYGFTKKTSFKILMMFARKEPILVFYEFRRIILRFFGKS</sequence>